<keyword evidence="1" id="KW-0175">Coiled coil</keyword>
<evidence type="ECO:0000256" key="1">
    <source>
        <dbReference type="SAM" id="Coils"/>
    </source>
</evidence>
<dbReference type="SUPFAM" id="SSF56219">
    <property type="entry name" value="DNase I-like"/>
    <property type="match status" value="1"/>
</dbReference>
<keyword evidence="4" id="KW-1185">Reference proteome</keyword>
<evidence type="ECO:0000313" key="3">
    <source>
        <dbReference type="EMBL" id="CAH2100404.1"/>
    </source>
</evidence>
<dbReference type="PANTHER" id="PTHR23227">
    <property type="entry name" value="BUCENTAUR RELATED"/>
    <property type="match status" value="1"/>
</dbReference>
<dbReference type="GO" id="GO:0003824">
    <property type="term" value="F:catalytic activity"/>
    <property type="evidence" value="ECO:0007669"/>
    <property type="project" value="InterPro"/>
</dbReference>
<feature type="coiled-coil region" evidence="1">
    <location>
        <begin position="311"/>
        <end position="341"/>
    </location>
</feature>
<proteinExistence type="predicted"/>
<dbReference type="EMBL" id="CAKOGL010000022">
    <property type="protein sequence ID" value="CAH2100404.1"/>
    <property type="molecule type" value="Genomic_DNA"/>
</dbReference>
<dbReference type="PANTHER" id="PTHR23227:SF67">
    <property type="entry name" value="CRANIOFACIAL DEVELOPMENT PROTEIN 2-LIKE"/>
    <property type="match status" value="1"/>
</dbReference>
<dbReference type="Gene3D" id="3.60.10.10">
    <property type="entry name" value="Endonuclease/exonuclease/phosphatase"/>
    <property type="match status" value="1"/>
</dbReference>
<feature type="coiled-coil region" evidence="1">
    <location>
        <begin position="89"/>
        <end position="116"/>
    </location>
</feature>
<protein>
    <recommendedName>
        <fullName evidence="5">Endonuclease/exonuclease/phosphatase domain-containing protein</fullName>
    </recommendedName>
</protein>
<organism evidence="3 4">
    <name type="scientific">Euphydryas editha</name>
    <name type="common">Edith's checkerspot</name>
    <dbReference type="NCBI Taxonomy" id="104508"/>
    <lineage>
        <taxon>Eukaryota</taxon>
        <taxon>Metazoa</taxon>
        <taxon>Ecdysozoa</taxon>
        <taxon>Arthropoda</taxon>
        <taxon>Hexapoda</taxon>
        <taxon>Insecta</taxon>
        <taxon>Pterygota</taxon>
        <taxon>Neoptera</taxon>
        <taxon>Endopterygota</taxon>
        <taxon>Lepidoptera</taxon>
        <taxon>Glossata</taxon>
        <taxon>Ditrysia</taxon>
        <taxon>Papilionoidea</taxon>
        <taxon>Nymphalidae</taxon>
        <taxon>Nymphalinae</taxon>
        <taxon>Euphydryas</taxon>
    </lineage>
</organism>
<reference evidence="3" key="1">
    <citation type="submission" date="2022-03" db="EMBL/GenBank/DDBJ databases">
        <authorList>
            <person name="Tunstrom K."/>
        </authorList>
    </citation>
    <scope>NUCLEOTIDE SEQUENCE</scope>
</reference>
<gene>
    <name evidence="3" type="ORF">EEDITHA_LOCUS15271</name>
</gene>
<evidence type="ECO:0000313" key="4">
    <source>
        <dbReference type="Proteomes" id="UP001153954"/>
    </source>
</evidence>
<comment type="caution">
    <text evidence="3">The sequence shown here is derived from an EMBL/GenBank/DDBJ whole genome shotgun (WGS) entry which is preliminary data.</text>
</comment>
<feature type="region of interest" description="Disordered" evidence="2">
    <location>
        <begin position="20"/>
        <end position="48"/>
    </location>
</feature>
<sequence length="374" mass="43959">MLMLYNKVFLAHTPSRLVAVGEEDHNPPSNKAKKYDSNKPDKNKKKSEKLQNLKICTYNVRSLSSIARLLELNNAIEKINWDIIGLAEVKRKGCNIEEHKRDLEKAQEQADKTLIVIGDFNEKIGYPKHEEHIIMGRYGYGQRNARGERLIQYAYENKLSVMNTYFKKRNSHKWTWISPDQNTKNEIDFILSYNPKVITNLEVLNGINFPSDHRMVRCSMIIHTPKVNRKSFIAPNNTLKSTKERENYLKKLKDNATKLYETTKNTKNIQALSNALEKTISNSLEKDEEMKSRHKRPQIISDRTLEMIARRKELLIKKDKSKEMRQELKELYKKTNKAIRQDYETYRETIIQRNIATFRSTKKALKELKPVRFG</sequence>
<name>A0AAU9US30_EUPED</name>
<dbReference type="AlphaFoldDB" id="A0AAU9US30"/>
<dbReference type="InterPro" id="IPR036691">
    <property type="entry name" value="Endo/exonu/phosph_ase_sf"/>
</dbReference>
<dbReference type="InterPro" id="IPR027124">
    <property type="entry name" value="Swc5/CFDP1/2"/>
</dbReference>
<dbReference type="Proteomes" id="UP001153954">
    <property type="component" value="Unassembled WGS sequence"/>
</dbReference>
<accession>A0AAU9US30</accession>
<evidence type="ECO:0000256" key="2">
    <source>
        <dbReference type="SAM" id="MobiDB-lite"/>
    </source>
</evidence>
<evidence type="ECO:0008006" key="5">
    <source>
        <dbReference type="Google" id="ProtNLM"/>
    </source>
</evidence>